<dbReference type="PANTHER" id="PTHR47691:SF3">
    <property type="entry name" value="HTH-TYPE TRANSCRIPTIONAL REGULATOR RV0890C-RELATED"/>
    <property type="match status" value="1"/>
</dbReference>
<dbReference type="Gene3D" id="3.40.50.300">
    <property type="entry name" value="P-loop containing nucleotide triphosphate hydrolases"/>
    <property type="match status" value="1"/>
</dbReference>
<organism evidence="1 2">
    <name type="scientific">Candidatus Thermofonsia Clade 1 bacterium</name>
    <dbReference type="NCBI Taxonomy" id="2364210"/>
    <lineage>
        <taxon>Bacteria</taxon>
        <taxon>Bacillati</taxon>
        <taxon>Chloroflexota</taxon>
        <taxon>Candidatus Thermofontia</taxon>
        <taxon>Candidatus Thermofonsia Clade 1</taxon>
    </lineage>
</organism>
<accession>A0A2M8P0S2</accession>
<sequence>MIGSALQGAPDLLREVTEACQRLSIAPQLADPQMPRQADEMGLFIGVYPEPPAPESVAEYRRAAARNIPCLLFVREGLPESESLAALRAAPDCVTFGAPEQLRAALINRLAALRALKLESLHYVGAIPSPPEVYIAHPYTLLPSSQMIGRRLQLEVLSDWITERDHKVRLMNVVAIGGMGKSAMTWHWFSEIAPRLADFRGRMWWSFYESDAHFENFVIRALAYVTDSPEGEIREITAAERERELLEILDREPFLITLDGLERILIAYARMDAARMDDESLDEETANVVAGALGIPQEAQGTIFTPNRLRKTADPRAGAFLRKLAGVNASRILISTRLYPADLQHGSGYPILGSFAMFLGGLEDSEALELWRAYGCSGTEAELLPIFKAVQNYPLLIRALAGEVAASAKGDFAAWQRANKSFAPERQSADAVRAHVMSHALRSLSAGARRTLETIAAFRMPTFYESLVPLLVKSAQGSIAAPKGGGVLSAIGNLLGRRQGQFSGFNTESELDAALSDLEARGLVGWDKRANRYDLHPIVRGVVWNALDEQAQQGLYAALNAHFSAMPAVRLEDVRSLDDLTPSIELYNTLIGMGKYDEAFALYDARLHTPMLRRLSANLQRAELLEQLFPDGVERAPRLSSKIAQARVVNDLALAYQMSGQPQRAAPLFWRAVNMAESEGVPRNVAIGLMNFAEALRQVGDLYPAAMSANRALLLTRAINNVSDEVTALGVVALTRMTCGDYAAAQIALQRALRLQTSLNHPQGQSVLYAFLAQLAVWHGEADRAYQYAEQAWEFAHTLHYEADIVRARRFQGEAALLAGDLGAAEAAFVETLSRARAASLVEHELGAVIGLADVRLQKDMPEWARTTLEDVWEAAERGGFRLAQADALNVLARAEIAINRPEVAVQAAQAAVQMAWCMSEPYVYAHGMTQARQTLAALGADLPEGLPTLDFTQFGAPIEVEIDPPQG</sequence>
<gene>
    <name evidence="1" type="ORF">CUN51_04505</name>
</gene>
<dbReference type="SUPFAM" id="SSF52540">
    <property type="entry name" value="P-loop containing nucleoside triphosphate hydrolases"/>
    <property type="match status" value="1"/>
</dbReference>
<reference evidence="1 2" key="1">
    <citation type="submission" date="2017-11" db="EMBL/GenBank/DDBJ databases">
        <title>Evolution of Phototrophy in the Chloroflexi Phylum Driven by Horizontal Gene Transfer.</title>
        <authorList>
            <person name="Ward L.M."/>
            <person name="Hemp J."/>
            <person name="Shih P.M."/>
            <person name="Mcglynn S.E."/>
            <person name="Fischer W."/>
        </authorList>
    </citation>
    <scope>NUCLEOTIDE SEQUENCE [LARGE SCALE GENOMIC DNA]</scope>
    <source>
        <strain evidence="1">CP2_2F</strain>
    </source>
</reference>
<proteinExistence type="predicted"/>
<dbReference type="Gene3D" id="1.25.40.10">
    <property type="entry name" value="Tetratricopeptide repeat domain"/>
    <property type="match status" value="1"/>
</dbReference>
<dbReference type="Proteomes" id="UP000228921">
    <property type="component" value="Unassembled WGS sequence"/>
</dbReference>
<dbReference type="InterPro" id="IPR027417">
    <property type="entry name" value="P-loop_NTPase"/>
</dbReference>
<protein>
    <submittedName>
        <fullName evidence="1">Uncharacterized protein</fullName>
    </submittedName>
</protein>
<dbReference type="PANTHER" id="PTHR47691">
    <property type="entry name" value="REGULATOR-RELATED"/>
    <property type="match status" value="1"/>
</dbReference>
<evidence type="ECO:0000313" key="1">
    <source>
        <dbReference type="EMBL" id="PJF31136.1"/>
    </source>
</evidence>
<evidence type="ECO:0000313" key="2">
    <source>
        <dbReference type="Proteomes" id="UP000228921"/>
    </source>
</evidence>
<dbReference type="SUPFAM" id="SSF48452">
    <property type="entry name" value="TPR-like"/>
    <property type="match status" value="2"/>
</dbReference>
<dbReference type="AlphaFoldDB" id="A0A2M8P0S2"/>
<comment type="caution">
    <text evidence="1">The sequence shown here is derived from an EMBL/GenBank/DDBJ whole genome shotgun (WGS) entry which is preliminary data.</text>
</comment>
<dbReference type="EMBL" id="PGTK01000004">
    <property type="protein sequence ID" value="PJF31136.1"/>
    <property type="molecule type" value="Genomic_DNA"/>
</dbReference>
<name>A0A2M8P0S2_9CHLR</name>
<dbReference type="InterPro" id="IPR011990">
    <property type="entry name" value="TPR-like_helical_dom_sf"/>
</dbReference>